<name>A0ABQ9HGX8_9NEOP</name>
<evidence type="ECO:0000313" key="2">
    <source>
        <dbReference type="Proteomes" id="UP001159363"/>
    </source>
</evidence>
<comment type="caution">
    <text evidence="1">The sequence shown here is derived from an EMBL/GenBank/DDBJ whole genome shotgun (WGS) entry which is preliminary data.</text>
</comment>
<sequence>MLLGIEEVGECAASRSPIRWPTLVGHHEPKAWPKNSQLWLLRVLCSLWDGRYVVGLNVSSTARSLETVQVALGRGIGEGTGRKSAVVFVRGPSQHSPGVISGNHGKPWKLEWLDRESKPGSPECESRMPNPEGYTVHPHIPMKLVFRRAYTTCENKVHSAMTMLAELRRKPLSLAVHWNRKRPNNRSAMYGCLNGRPAEESIDRLLEPTDEKKIRIRPRRVTGINRFVSRFVLNNFVVLFPERVPKPLRSFSATSTETQRISRSTFKPLETKLEAGVLGTRRLSALPRTDITVSYMLLGNEAYPLEPDLMR</sequence>
<gene>
    <name evidence="1" type="ORF">PR048_015393</name>
</gene>
<proteinExistence type="predicted"/>
<reference evidence="1 2" key="1">
    <citation type="submission" date="2023-02" db="EMBL/GenBank/DDBJ databases">
        <title>LHISI_Scaffold_Assembly.</title>
        <authorList>
            <person name="Stuart O.P."/>
            <person name="Cleave R."/>
            <person name="Magrath M.J.L."/>
            <person name="Mikheyev A.S."/>
        </authorList>
    </citation>
    <scope>NUCLEOTIDE SEQUENCE [LARGE SCALE GENOMIC DNA]</scope>
    <source>
        <strain evidence="1">Daus_M_001</strain>
        <tissue evidence="1">Leg muscle</tissue>
    </source>
</reference>
<dbReference type="EMBL" id="JARBHB010000005">
    <property type="protein sequence ID" value="KAJ8883549.1"/>
    <property type="molecule type" value="Genomic_DNA"/>
</dbReference>
<dbReference type="Proteomes" id="UP001159363">
    <property type="component" value="Chromosome 4"/>
</dbReference>
<protein>
    <submittedName>
        <fullName evidence="1">Uncharacterized protein</fullName>
    </submittedName>
</protein>
<accession>A0ABQ9HGX8</accession>
<organism evidence="1 2">
    <name type="scientific">Dryococelus australis</name>
    <dbReference type="NCBI Taxonomy" id="614101"/>
    <lineage>
        <taxon>Eukaryota</taxon>
        <taxon>Metazoa</taxon>
        <taxon>Ecdysozoa</taxon>
        <taxon>Arthropoda</taxon>
        <taxon>Hexapoda</taxon>
        <taxon>Insecta</taxon>
        <taxon>Pterygota</taxon>
        <taxon>Neoptera</taxon>
        <taxon>Polyneoptera</taxon>
        <taxon>Phasmatodea</taxon>
        <taxon>Verophasmatodea</taxon>
        <taxon>Anareolatae</taxon>
        <taxon>Phasmatidae</taxon>
        <taxon>Eurycanthinae</taxon>
        <taxon>Dryococelus</taxon>
    </lineage>
</organism>
<evidence type="ECO:0000313" key="1">
    <source>
        <dbReference type="EMBL" id="KAJ8883549.1"/>
    </source>
</evidence>
<keyword evidence="2" id="KW-1185">Reference proteome</keyword>